<dbReference type="Proteomes" id="UP001060085">
    <property type="component" value="Linkage Group LG04"/>
</dbReference>
<proteinExistence type="predicted"/>
<name>A0ACC0B1E2_CATRO</name>
<keyword evidence="2" id="KW-1185">Reference proteome</keyword>
<comment type="caution">
    <text evidence="1">The sequence shown here is derived from an EMBL/GenBank/DDBJ whole genome shotgun (WGS) entry which is preliminary data.</text>
</comment>
<organism evidence="1 2">
    <name type="scientific">Catharanthus roseus</name>
    <name type="common">Madagascar periwinkle</name>
    <name type="synonym">Vinca rosea</name>
    <dbReference type="NCBI Taxonomy" id="4058"/>
    <lineage>
        <taxon>Eukaryota</taxon>
        <taxon>Viridiplantae</taxon>
        <taxon>Streptophyta</taxon>
        <taxon>Embryophyta</taxon>
        <taxon>Tracheophyta</taxon>
        <taxon>Spermatophyta</taxon>
        <taxon>Magnoliopsida</taxon>
        <taxon>eudicotyledons</taxon>
        <taxon>Gunneridae</taxon>
        <taxon>Pentapetalae</taxon>
        <taxon>asterids</taxon>
        <taxon>lamiids</taxon>
        <taxon>Gentianales</taxon>
        <taxon>Apocynaceae</taxon>
        <taxon>Rauvolfioideae</taxon>
        <taxon>Vinceae</taxon>
        <taxon>Catharanthinae</taxon>
        <taxon>Catharanthus</taxon>
    </lineage>
</organism>
<accession>A0ACC0B1E2</accession>
<evidence type="ECO:0000313" key="1">
    <source>
        <dbReference type="EMBL" id="KAI5666446.1"/>
    </source>
</evidence>
<sequence>MILVKLTETVSSNLNVLIPASLTYVASSSTVNVLDLLKSHGHVLQNLSAIGSSSQQQVVLTESLARPIVSTNVEYSCMVSSEGHTHEGSKGESIVVKTLNGKNKKRHDCYLIPQNSCNITISNLGEKRVTKKTETDIKKAREAEARSKPPLKTLKSKQPLYVSTSAIEHQQYVDKLYLQSFNFEFLAGILGGYGAVADKEVELERKSLIST</sequence>
<dbReference type="EMBL" id="CM044704">
    <property type="protein sequence ID" value="KAI5666446.1"/>
    <property type="molecule type" value="Genomic_DNA"/>
</dbReference>
<reference evidence="2" key="1">
    <citation type="journal article" date="2023" name="Nat. Plants">
        <title>Single-cell RNA sequencing provides a high-resolution roadmap for understanding the multicellular compartmentation of specialized metabolism.</title>
        <authorList>
            <person name="Sun S."/>
            <person name="Shen X."/>
            <person name="Li Y."/>
            <person name="Li Y."/>
            <person name="Wang S."/>
            <person name="Li R."/>
            <person name="Zhang H."/>
            <person name="Shen G."/>
            <person name="Guo B."/>
            <person name="Wei J."/>
            <person name="Xu J."/>
            <person name="St-Pierre B."/>
            <person name="Chen S."/>
            <person name="Sun C."/>
        </authorList>
    </citation>
    <scope>NUCLEOTIDE SEQUENCE [LARGE SCALE GENOMIC DNA]</scope>
</reference>
<protein>
    <submittedName>
        <fullName evidence="1">Uncharacterized protein</fullName>
    </submittedName>
</protein>
<evidence type="ECO:0000313" key="2">
    <source>
        <dbReference type="Proteomes" id="UP001060085"/>
    </source>
</evidence>
<gene>
    <name evidence="1" type="ORF">M9H77_16299</name>
</gene>